<dbReference type="InterPro" id="IPR058489">
    <property type="entry name" value="DUF8176"/>
</dbReference>
<evidence type="ECO:0000313" key="3">
    <source>
        <dbReference type="EMBL" id="MFD0925445.1"/>
    </source>
</evidence>
<sequence length="173" mass="17583">MTRLHGGRMLACAAVASVSLVAACGTDAAPSGQDSAPAGSVSASALPAITPITCDPSTVAPGETVTRSAGGHDSAISVVADYHWAIITARDSARAIDAIAPNEDMGKPQFIEQALAGYPPGTTYCLRLRQTAPDTVLFTLTYQSPAGATGEYKLRATVSGPPGDVQLRGEVAQ</sequence>
<dbReference type="PROSITE" id="PS51257">
    <property type="entry name" value="PROKAR_LIPOPROTEIN"/>
    <property type="match status" value="1"/>
</dbReference>
<comment type="caution">
    <text evidence="3">The sequence shown here is derived from an EMBL/GenBank/DDBJ whole genome shotgun (WGS) entry which is preliminary data.</text>
</comment>
<keyword evidence="4" id="KW-1185">Reference proteome</keyword>
<dbReference type="RefSeq" id="WP_253646606.1">
    <property type="nucleotide sequence ID" value="NZ_BAAAMO010000002.1"/>
</dbReference>
<feature type="signal peptide" evidence="1">
    <location>
        <begin position="1"/>
        <end position="28"/>
    </location>
</feature>
<reference evidence="4" key="1">
    <citation type="journal article" date="2019" name="Int. J. Syst. Evol. Microbiol.">
        <title>The Global Catalogue of Microorganisms (GCM) 10K type strain sequencing project: providing services to taxonomists for standard genome sequencing and annotation.</title>
        <authorList>
            <consortium name="The Broad Institute Genomics Platform"/>
            <consortium name="The Broad Institute Genome Sequencing Center for Infectious Disease"/>
            <person name="Wu L."/>
            <person name="Ma J."/>
        </authorList>
    </citation>
    <scope>NUCLEOTIDE SEQUENCE [LARGE SCALE GENOMIC DNA]</scope>
    <source>
        <strain evidence="4">CCUG 50873</strain>
    </source>
</reference>
<feature type="domain" description="DUF8176" evidence="2">
    <location>
        <begin position="55"/>
        <end position="165"/>
    </location>
</feature>
<keyword evidence="1" id="KW-0732">Signal</keyword>
<proteinExistence type="predicted"/>
<gene>
    <name evidence="3" type="ORF">ACFQ04_06810</name>
</gene>
<evidence type="ECO:0000256" key="1">
    <source>
        <dbReference type="SAM" id="SignalP"/>
    </source>
</evidence>
<dbReference type="EMBL" id="JBHTIL010000001">
    <property type="protein sequence ID" value="MFD0925445.1"/>
    <property type="molecule type" value="Genomic_DNA"/>
</dbReference>
<dbReference type="Proteomes" id="UP001597068">
    <property type="component" value="Unassembled WGS sequence"/>
</dbReference>
<evidence type="ECO:0000313" key="4">
    <source>
        <dbReference type="Proteomes" id="UP001597068"/>
    </source>
</evidence>
<dbReference type="Pfam" id="PF26527">
    <property type="entry name" value="DUF8176"/>
    <property type="match status" value="1"/>
</dbReference>
<accession>A0ABW3G998</accession>
<evidence type="ECO:0000259" key="2">
    <source>
        <dbReference type="Pfam" id="PF26527"/>
    </source>
</evidence>
<protein>
    <recommendedName>
        <fullName evidence="2">DUF8176 domain-containing protein</fullName>
    </recommendedName>
</protein>
<organism evidence="3 4">
    <name type="scientific">Williamsia deligens</name>
    <dbReference type="NCBI Taxonomy" id="321325"/>
    <lineage>
        <taxon>Bacteria</taxon>
        <taxon>Bacillati</taxon>
        <taxon>Actinomycetota</taxon>
        <taxon>Actinomycetes</taxon>
        <taxon>Mycobacteriales</taxon>
        <taxon>Nocardiaceae</taxon>
        <taxon>Williamsia</taxon>
    </lineage>
</organism>
<name>A0ABW3G998_9NOCA</name>
<feature type="chain" id="PRO_5045339417" description="DUF8176 domain-containing protein" evidence="1">
    <location>
        <begin position="29"/>
        <end position="173"/>
    </location>
</feature>